<dbReference type="EMBL" id="LXQA010683151">
    <property type="protein sequence ID" value="MCI65814.1"/>
    <property type="molecule type" value="Genomic_DNA"/>
</dbReference>
<evidence type="ECO:0000313" key="1">
    <source>
        <dbReference type="EMBL" id="MCI65814.1"/>
    </source>
</evidence>
<feature type="non-terminal residue" evidence="1">
    <location>
        <position position="52"/>
    </location>
</feature>
<proteinExistence type="predicted"/>
<name>A0A392TZE2_9FABA</name>
<comment type="caution">
    <text evidence="1">The sequence shown here is derived from an EMBL/GenBank/DDBJ whole genome shotgun (WGS) entry which is preliminary data.</text>
</comment>
<evidence type="ECO:0000313" key="2">
    <source>
        <dbReference type="Proteomes" id="UP000265520"/>
    </source>
</evidence>
<dbReference type="Proteomes" id="UP000265520">
    <property type="component" value="Unassembled WGS sequence"/>
</dbReference>
<reference evidence="1 2" key="1">
    <citation type="journal article" date="2018" name="Front. Plant Sci.">
        <title>Red Clover (Trifolium pratense) and Zigzag Clover (T. medium) - A Picture of Genomic Similarities and Differences.</title>
        <authorList>
            <person name="Dluhosova J."/>
            <person name="Istvanek J."/>
            <person name="Nedelnik J."/>
            <person name="Repkova J."/>
        </authorList>
    </citation>
    <scope>NUCLEOTIDE SEQUENCE [LARGE SCALE GENOMIC DNA]</scope>
    <source>
        <strain evidence="2">cv. 10/8</strain>
        <tissue evidence="1">Leaf</tissue>
    </source>
</reference>
<dbReference type="AlphaFoldDB" id="A0A392TZE2"/>
<sequence>AEVEPVVVVQPSADARPASSLGVAFRPAPVVLDTGDALLVAVATSPAAVATS</sequence>
<keyword evidence="2" id="KW-1185">Reference proteome</keyword>
<feature type="non-terminal residue" evidence="1">
    <location>
        <position position="1"/>
    </location>
</feature>
<protein>
    <submittedName>
        <fullName evidence="1">Uncharacterized protein</fullName>
    </submittedName>
</protein>
<accession>A0A392TZE2</accession>
<organism evidence="1 2">
    <name type="scientific">Trifolium medium</name>
    <dbReference type="NCBI Taxonomy" id="97028"/>
    <lineage>
        <taxon>Eukaryota</taxon>
        <taxon>Viridiplantae</taxon>
        <taxon>Streptophyta</taxon>
        <taxon>Embryophyta</taxon>
        <taxon>Tracheophyta</taxon>
        <taxon>Spermatophyta</taxon>
        <taxon>Magnoliopsida</taxon>
        <taxon>eudicotyledons</taxon>
        <taxon>Gunneridae</taxon>
        <taxon>Pentapetalae</taxon>
        <taxon>rosids</taxon>
        <taxon>fabids</taxon>
        <taxon>Fabales</taxon>
        <taxon>Fabaceae</taxon>
        <taxon>Papilionoideae</taxon>
        <taxon>50 kb inversion clade</taxon>
        <taxon>NPAAA clade</taxon>
        <taxon>Hologalegina</taxon>
        <taxon>IRL clade</taxon>
        <taxon>Trifolieae</taxon>
        <taxon>Trifolium</taxon>
    </lineage>
</organism>